<evidence type="ECO:0000313" key="2">
    <source>
        <dbReference type="Proteomes" id="UP000250235"/>
    </source>
</evidence>
<sequence length="144" mass="16679">MDSVNALIYYGGYVVVANEIVGYSIPATRQSFGYIFSVYTLCSSHAYCWDRKTVVVHELWHNSQRLSHSLNTNPMQKAVNAVSKENKHCEFVYGSSELNLLRRLFFHNRLYDFELCPYLNALQPLLILSTRIVYLMWTGRSKSV</sequence>
<gene>
    <name evidence="1" type="ORF">F511_39064</name>
</gene>
<dbReference type="AlphaFoldDB" id="A0A2Z7DHX1"/>
<proteinExistence type="predicted"/>
<keyword evidence="2" id="KW-1185">Reference proteome</keyword>
<evidence type="ECO:0000313" key="1">
    <source>
        <dbReference type="EMBL" id="KZV57295.1"/>
    </source>
</evidence>
<organism evidence="1 2">
    <name type="scientific">Dorcoceras hygrometricum</name>
    <dbReference type="NCBI Taxonomy" id="472368"/>
    <lineage>
        <taxon>Eukaryota</taxon>
        <taxon>Viridiplantae</taxon>
        <taxon>Streptophyta</taxon>
        <taxon>Embryophyta</taxon>
        <taxon>Tracheophyta</taxon>
        <taxon>Spermatophyta</taxon>
        <taxon>Magnoliopsida</taxon>
        <taxon>eudicotyledons</taxon>
        <taxon>Gunneridae</taxon>
        <taxon>Pentapetalae</taxon>
        <taxon>asterids</taxon>
        <taxon>lamiids</taxon>
        <taxon>Lamiales</taxon>
        <taxon>Gesneriaceae</taxon>
        <taxon>Didymocarpoideae</taxon>
        <taxon>Trichosporeae</taxon>
        <taxon>Loxocarpinae</taxon>
        <taxon>Dorcoceras</taxon>
    </lineage>
</organism>
<protein>
    <submittedName>
        <fullName evidence="1">ENTH/VHS domain containing protein</fullName>
    </submittedName>
</protein>
<reference evidence="1 2" key="1">
    <citation type="journal article" date="2015" name="Proc. Natl. Acad. Sci. U.S.A.">
        <title>The resurrection genome of Boea hygrometrica: A blueprint for survival of dehydration.</title>
        <authorList>
            <person name="Xiao L."/>
            <person name="Yang G."/>
            <person name="Zhang L."/>
            <person name="Yang X."/>
            <person name="Zhao S."/>
            <person name="Ji Z."/>
            <person name="Zhou Q."/>
            <person name="Hu M."/>
            <person name="Wang Y."/>
            <person name="Chen M."/>
            <person name="Xu Y."/>
            <person name="Jin H."/>
            <person name="Xiao X."/>
            <person name="Hu G."/>
            <person name="Bao F."/>
            <person name="Hu Y."/>
            <person name="Wan P."/>
            <person name="Li L."/>
            <person name="Deng X."/>
            <person name="Kuang T."/>
            <person name="Xiang C."/>
            <person name="Zhu J.K."/>
            <person name="Oliver M.J."/>
            <person name="He Y."/>
        </authorList>
    </citation>
    <scope>NUCLEOTIDE SEQUENCE [LARGE SCALE GENOMIC DNA]</scope>
    <source>
        <strain evidence="2">cv. XS01</strain>
    </source>
</reference>
<name>A0A2Z7DHX1_9LAMI</name>
<dbReference type="EMBL" id="KQ987352">
    <property type="protein sequence ID" value="KZV57295.1"/>
    <property type="molecule type" value="Genomic_DNA"/>
</dbReference>
<accession>A0A2Z7DHX1</accession>
<dbReference type="Proteomes" id="UP000250235">
    <property type="component" value="Unassembled WGS sequence"/>
</dbReference>